<evidence type="ECO:0008006" key="4">
    <source>
        <dbReference type="Google" id="ProtNLM"/>
    </source>
</evidence>
<gene>
    <name evidence="2" type="ORF">SAMN05421548_1287</name>
</gene>
<sequence>MPEKKTIERARADKRAGKSTSTQAGEFVKEEFDRVREGKHGVRSAKQAVAIGLSRARRAGVELKPPAKGKTSEATRRKAQKDSAAGRGTKEASASTESKAKRSRTTTNVLKRESKAGASPQAVSKQAKSAAARRPAPSRSAAAKKAAQTKGAAGRSAAAKKAAKTRATRAQHARH</sequence>
<feature type="compositionally biased region" description="Basic residues" evidence="1">
    <location>
        <begin position="161"/>
        <end position="175"/>
    </location>
</feature>
<evidence type="ECO:0000256" key="1">
    <source>
        <dbReference type="SAM" id="MobiDB-lite"/>
    </source>
</evidence>
<dbReference type="STRING" id="416944.SAMN05421548_1287"/>
<evidence type="ECO:0000313" key="2">
    <source>
        <dbReference type="EMBL" id="SDD90568.1"/>
    </source>
</evidence>
<dbReference type="Pfam" id="PF20106">
    <property type="entry name" value="DUF6496"/>
    <property type="match status" value="1"/>
</dbReference>
<accession>A0A1G6YJL6</accession>
<dbReference type="Proteomes" id="UP000198908">
    <property type="component" value="Unassembled WGS sequence"/>
</dbReference>
<reference evidence="3" key="1">
    <citation type="submission" date="2016-09" db="EMBL/GenBank/DDBJ databases">
        <authorList>
            <person name="Varghese N."/>
            <person name="Submissions S."/>
        </authorList>
    </citation>
    <scope>NUCLEOTIDE SEQUENCE [LARGE SCALE GENOMIC DNA]</scope>
    <source>
        <strain evidence="3">TNe-862</strain>
    </source>
</reference>
<keyword evidence="3" id="KW-1185">Reference proteome</keyword>
<protein>
    <recommendedName>
        <fullName evidence="4">DNA-binding protein</fullName>
    </recommendedName>
</protein>
<feature type="compositionally biased region" description="Low complexity" evidence="1">
    <location>
        <begin position="118"/>
        <end position="160"/>
    </location>
</feature>
<feature type="compositionally biased region" description="Basic and acidic residues" evidence="1">
    <location>
        <begin position="1"/>
        <end position="16"/>
    </location>
</feature>
<dbReference type="OrthoDB" id="21644at2"/>
<dbReference type="EMBL" id="FMYQ01000028">
    <property type="protein sequence ID" value="SDD90568.1"/>
    <property type="molecule type" value="Genomic_DNA"/>
</dbReference>
<evidence type="ECO:0000313" key="3">
    <source>
        <dbReference type="Proteomes" id="UP000198908"/>
    </source>
</evidence>
<feature type="region of interest" description="Disordered" evidence="1">
    <location>
        <begin position="1"/>
        <end position="175"/>
    </location>
</feature>
<proteinExistence type="predicted"/>
<name>A0A1G6YJL6_9BURK</name>
<dbReference type="AlphaFoldDB" id="A0A1G6YJL6"/>
<dbReference type="InterPro" id="IPR045468">
    <property type="entry name" value="DUF6496"/>
</dbReference>
<feature type="compositionally biased region" description="Basic and acidic residues" evidence="1">
    <location>
        <begin position="27"/>
        <end position="40"/>
    </location>
</feature>
<organism evidence="2 3">
    <name type="scientific">Paraburkholderia lycopersici</name>
    <dbReference type="NCBI Taxonomy" id="416944"/>
    <lineage>
        <taxon>Bacteria</taxon>
        <taxon>Pseudomonadati</taxon>
        <taxon>Pseudomonadota</taxon>
        <taxon>Betaproteobacteria</taxon>
        <taxon>Burkholderiales</taxon>
        <taxon>Burkholderiaceae</taxon>
        <taxon>Paraburkholderia</taxon>
    </lineage>
</organism>
<dbReference type="RefSeq" id="WP_092002825.1">
    <property type="nucleotide sequence ID" value="NZ_FMYQ01000028.1"/>
</dbReference>